<evidence type="ECO:0000256" key="1">
    <source>
        <dbReference type="SAM" id="Phobius"/>
    </source>
</evidence>
<keyword evidence="2" id="KW-0255">Endonuclease</keyword>
<sequence length="253" mass="28863">MFISRAQLVSSLKGATGVLGGVGLHHYGSLYLSRNEIKAENIEQDIRDNKINQMSENVVDVKDSVKSIESNLSNLISKLEAKSEENISVNQETLQEIQSNVDIISKTGKTINEQIKDLGNKELGENISDMINAGQKLQDLIDSIVRGGKNFVSDFNFQVYYDYLNSLTQIQEGSLIHILLFLTIFFSILNILAALLGNELIQYFNLEKKYPRLALFFRLRVKFQRYYLLWNIFYIILVCIVSVGFNLLILFYS</sequence>
<proteinExistence type="predicted"/>
<keyword evidence="2" id="KW-0378">Hydrolase</keyword>
<keyword evidence="2" id="KW-0540">Nuclease</keyword>
<feature type="transmembrane region" description="Helical" evidence="1">
    <location>
        <begin position="227"/>
        <end position="252"/>
    </location>
</feature>
<keyword evidence="2" id="KW-0496">Mitochondrion</keyword>
<dbReference type="AlphaFoldDB" id="A0A7S8WVA0"/>
<protein>
    <submittedName>
        <fullName evidence="2">LAGLIDADG endonuclease</fullName>
    </submittedName>
</protein>
<keyword evidence="1" id="KW-1133">Transmembrane helix</keyword>
<dbReference type="EMBL" id="MT479165">
    <property type="protein sequence ID" value="QPF23616.1"/>
    <property type="molecule type" value="Genomic_DNA"/>
</dbReference>
<dbReference type="GeneID" id="63652967"/>
<dbReference type="GO" id="GO:0004519">
    <property type="term" value="F:endonuclease activity"/>
    <property type="evidence" value="ECO:0007669"/>
    <property type="project" value="UniProtKB-KW"/>
</dbReference>
<name>A0A7S8WVA0_TRAVE</name>
<geneLocation type="mitochondrion" evidence="2"/>
<gene>
    <name evidence="2" type="primary">orf253</name>
</gene>
<feature type="transmembrane region" description="Helical" evidence="1">
    <location>
        <begin position="175"/>
        <end position="206"/>
    </location>
</feature>
<keyword evidence="1" id="KW-0472">Membrane</keyword>
<reference evidence="2" key="1">
    <citation type="journal article" name="Sci. Rep.">
        <title>Comparative mitochondrial genome analysis reveals intron dynamics and gene rearrangements in two Trametes species.</title>
        <authorList>
            <person name="Chen C."/>
            <person name="Li Q."/>
            <person name="Fu R."/>
            <person name="Wang J."/>
            <person name="Deng G."/>
            <person name="Chen X."/>
            <person name="Lu D."/>
        </authorList>
    </citation>
    <scope>NUCLEOTIDE SEQUENCE</scope>
</reference>
<dbReference type="RefSeq" id="YP_010044375.1">
    <property type="nucleotide sequence ID" value="NC_054271.1"/>
</dbReference>
<accession>A0A7S8WVA0</accession>
<evidence type="ECO:0000313" key="2">
    <source>
        <dbReference type="EMBL" id="QPF23616.1"/>
    </source>
</evidence>
<keyword evidence="1" id="KW-0812">Transmembrane</keyword>
<organism evidence="2">
    <name type="scientific">Trametes versicolor</name>
    <name type="common">White-rot fungus</name>
    <name type="synonym">Coriolus versicolor</name>
    <dbReference type="NCBI Taxonomy" id="5325"/>
    <lineage>
        <taxon>Eukaryota</taxon>
        <taxon>Fungi</taxon>
        <taxon>Dikarya</taxon>
        <taxon>Basidiomycota</taxon>
        <taxon>Agaricomycotina</taxon>
        <taxon>Agaricomycetes</taxon>
        <taxon>Polyporales</taxon>
        <taxon>Polyporaceae</taxon>
        <taxon>Trametes</taxon>
    </lineage>
</organism>